<comment type="caution">
    <text evidence="1">The sequence shown here is derived from an EMBL/GenBank/DDBJ whole genome shotgun (WGS) entry which is preliminary data.</text>
</comment>
<reference evidence="1" key="1">
    <citation type="submission" date="2020-05" db="EMBL/GenBank/DDBJ databases">
        <title>Sulfur intermediates as new biogeochemical hubs in an aquatic model microbial ecosystem.</title>
        <authorList>
            <person name="Vigneron A."/>
        </authorList>
    </citation>
    <scope>NUCLEOTIDE SEQUENCE</scope>
    <source>
        <strain evidence="1">Bin.250</strain>
    </source>
</reference>
<dbReference type="Pfam" id="PF04400">
    <property type="entry name" value="NqrM"/>
    <property type="match status" value="1"/>
</dbReference>
<dbReference type="EMBL" id="JABMOJ010000583">
    <property type="protein sequence ID" value="NQV66790.1"/>
    <property type="molecule type" value="Genomic_DNA"/>
</dbReference>
<name>A0A972W2J4_9GAMM</name>
<dbReference type="PANTHER" id="PTHR40691">
    <property type="entry name" value="(NA+)-NQR MATURATION NQRM"/>
    <property type="match status" value="1"/>
</dbReference>
<proteinExistence type="predicted"/>
<protein>
    <submittedName>
        <fullName evidence="1">(Na+)-NQR maturation NqrM</fullName>
    </submittedName>
</protein>
<evidence type="ECO:0000313" key="2">
    <source>
        <dbReference type="Proteomes" id="UP000754644"/>
    </source>
</evidence>
<organism evidence="1 2">
    <name type="scientific">SAR86 cluster bacterium</name>
    <dbReference type="NCBI Taxonomy" id="2030880"/>
    <lineage>
        <taxon>Bacteria</taxon>
        <taxon>Pseudomonadati</taxon>
        <taxon>Pseudomonadota</taxon>
        <taxon>Gammaproteobacteria</taxon>
        <taxon>SAR86 cluster</taxon>
    </lineage>
</organism>
<gene>
    <name evidence="1" type="primary">nqrM</name>
    <name evidence="1" type="ORF">HQ497_15630</name>
</gene>
<dbReference type="Proteomes" id="UP000754644">
    <property type="component" value="Unassembled WGS sequence"/>
</dbReference>
<accession>A0A972W2J4</accession>
<dbReference type="InterPro" id="IPR007495">
    <property type="entry name" value="NqrM"/>
</dbReference>
<dbReference type="AlphaFoldDB" id="A0A972W2J4"/>
<dbReference type="PANTHER" id="PTHR40691:SF3">
    <property type="entry name" value="(NA+)-NQR MATURATION NQRM"/>
    <property type="match status" value="1"/>
</dbReference>
<sequence>MIEFFLTFVILLLIVAGMAIGVLRGRKPIAGTCGGLNNMGGGGTCDLCGGDTQKCEEVSKAAFFDASKV</sequence>
<evidence type="ECO:0000313" key="1">
    <source>
        <dbReference type="EMBL" id="NQV66790.1"/>
    </source>
</evidence>